<dbReference type="OrthoDB" id="354769at2759"/>
<evidence type="ECO:0000256" key="1">
    <source>
        <dbReference type="ARBA" id="ARBA00009797"/>
    </source>
</evidence>
<dbReference type="PANTHER" id="PTHR14464:SF4">
    <property type="entry name" value="EXONUCLEASE V"/>
    <property type="match status" value="1"/>
</dbReference>
<reference evidence="2" key="1">
    <citation type="submission" date="2020-05" db="EMBL/GenBank/DDBJ databases">
        <title>Mycena genomes resolve the evolution of fungal bioluminescence.</title>
        <authorList>
            <person name="Tsai I.J."/>
        </authorList>
    </citation>
    <scope>NUCLEOTIDE SEQUENCE</scope>
    <source>
        <strain evidence="2">171206Taipei</strain>
    </source>
</reference>
<dbReference type="Proteomes" id="UP000636479">
    <property type="component" value="Unassembled WGS sequence"/>
</dbReference>
<dbReference type="PANTHER" id="PTHR14464">
    <property type="entry name" value="EXONUCLEASE V"/>
    <property type="match status" value="1"/>
</dbReference>
<evidence type="ECO:0000313" key="2">
    <source>
        <dbReference type="EMBL" id="KAF7307593.1"/>
    </source>
</evidence>
<protein>
    <recommendedName>
        <fullName evidence="4">Exonuclease V</fullName>
    </recommendedName>
</protein>
<gene>
    <name evidence="2" type="ORF">MIND_00554300</name>
</gene>
<dbReference type="GeneID" id="59344836"/>
<dbReference type="GO" id="GO:0005634">
    <property type="term" value="C:nucleus"/>
    <property type="evidence" value="ECO:0007669"/>
    <property type="project" value="TreeGrafter"/>
</dbReference>
<evidence type="ECO:0000313" key="3">
    <source>
        <dbReference type="Proteomes" id="UP000636479"/>
    </source>
</evidence>
<organism evidence="2 3">
    <name type="scientific">Mycena indigotica</name>
    <dbReference type="NCBI Taxonomy" id="2126181"/>
    <lineage>
        <taxon>Eukaryota</taxon>
        <taxon>Fungi</taxon>
        <taxon>Dikarya</taxon>
        <taxon>Basidiomycota</taxon>
        <taxon>Agaricomycotina</taxon>
        <taxon>Agaricomycetes</taxon>
        <taxon>Agaricomycetidae</taxon>
        <taxon>Agaricales</taxon>
        <taxon>Marasmiineae</taxon>
        <taxon>Mycenaceae</taxon>
        <taxon>Mycena</taxon>
    </lineage>
</organism>
<dbReference type="Pfam" id="PF09810">
    <property type="entry name" value="Exo5"/>
    <property type="match status" value="3"/>
</dbReference>
<keyword evidence="3" id="KW-1185">Reference proteome</keyword>
<name>A0A8H6WAF6_9AGAR</name>
<proteinExistence type="inferred from homology"/>
<dbReference type="GO" id="GO:0036297">
    <property type="term" value="P:interstrand cross-link repair"/>
    <property type="evidence" value="ECO:0007669"/>
    <property type="project" value="TreeGrafter"/>
</dbReference>
<comment type="caution">
    <text evidence="2">The sequence shown here is derived from an EMBL/GenBank/DDBJ whole genome shotgun (WGS) entry which is preliminary data.</text>
</comment>
<dbReference type="InterPro" id="IPR019190">
    <property type="entry name" value="EXOV"/>
</dbReference>
<dbReference type="AlphaFoldDB" id="A0A8H6WAF6"/>
<comment type="similarity">
    <text evidence="1">Belongs to the EXO5 family.</text>
</comment>
<dbReference type="RefSeq" id="XP_037222612.1">
    <property type="nucleotide sequence ID" value="XM_037362320.1"/>
</dbReference>
<dbReference type="GO" id="GO:0045145">
    <property type="term" value="F:single-stranded DNA 5'-3' DNA exonuclease activity"/>
    <property type="evidence" value="ECO:0007669"/>
    <property type="project" value="InterPro"/>
</dbReference>
<dbReference type="GO" id="GO:0005739">
    <property type="term" value="C:mitochondrion"/>
    <property type="evidence" value="ECO:0007669"/>
    <property type="project" value="TreeGrafter"/>
</dbReference>
<sequence>MAYDDYDLYDDFGTLNDADFATLDALCAEAIADNASAAMPSISIEIESATSTADSQTSNSRTSPMARYRRQGTLSVTDITSLAWCEVQLDYGLQQKRSRRLADRPRSFRSERTGKEIVVQQQVAARNEQTTNRGRFIHKELEMELKAEEVQIRITSEEERWGLRILNFITSLSSLQAENCVREIPIFGLIEGIAVVGIADELRIEKDGNISTIHLIDTKTRRTDSLPPEEDTVPTKIQLMLYHRLLGILLDPSQQFDYLAFWNQLSLDPGRLFSEVFKAQMRPILGTIEALPSCLADLCMLLDLRVADMRLPPLNHDLTVIYRSQRKYPAPLRPSNTLVVHGESEEEELARAILMSIASEAESAQMAQFQEELQKALRSCQLEHGRSSLQSPTASAVIGTKRFPMDEVRLEEYLHSAIQWWTGHRRARGVTEAQTSRCFSCEYVDGCEWRELKANEKLKLAEARRRRAARAELTMLR</sequence>
<accession>A0A8H6WAF6</accession>
<dbReference type="EMBL" id="JACAZF010000004">
    <property type="protein sequence ID" value="KAF7307593.1"/>
    <property type="molecule type" value="Genomic_DNA"/>
</dbReference>
<evidence type="ECO:0008006" key="4">
    <source>
        <dbReference type="Google" id="ProtNLM"/>
    </source>
</evidence>